<proteinExistence type="predicted"/>
<reference evidence="4" key="1">
    <citation type="submission" date="2022-11" db="EMBL/GenBank/DDBJ databases">
        <title>Centuries of genome instability and evolution in soft-shell clam transmissible cancer (bioRxiv).</title>
        <authorList>
            <person name="Hart S.F.M."/>
            <person name="Yonemitsu M.A."/>
            <person name="Giersch R.M."/>
            <person name="Beal B.F."/>
            <person name="Arriagada G."/>
            <person name="Davis B.W."/>
            <person name="Ostrander E.A."/>
            <person name="Goff S.P."/>
            <person name="Metzger M.J."/>
        </authorList>
    </citation>
    <scope>NUCLEOTIDE SEQUENCE</scope>
    <source>
        <strain evidence="4">MELC-2E11</strain>
        <tissue evidence="4">Siphon/mantle</tissue>
    </source>
</reference>
<dbReference type="InterPro" id="IPR000884">
    <property type="entry name" value="TSP1_rpt"/>
</dbReference>
<dbReference type="PANTHER" id="PTHR22906">
    <property type="entry name" value="PROPERDIN"/>
    <property type="match status" value="1"/>
</dbReference>
<gene>
    <name evidence="4" type="ORF">MAR_018147</name>
</gene>
<feature type="chain" id="PRO_5046015518" evidence="3">
    <location>
        <begin position="17"/>
        <end position="75"/>
    </location>
</feature>
<dbReference type="SMART" id="SM00209">
    <property type="entry name" value="TSP1"/>
    <property type="match status" value="1"/>
</dbReference>
<protein>
    <submittedName>
        <fullName evidence="4">ATS14-like protein</fullName>
    </submittedName>
</protein>
<accession>A0ABY7EGB8</accession>
<evidence type="ECO:0000256" key="1">
    <source>
        <dbReference type="ARBA" id="ARBA00022737"/>
    </source>
</evidence>
<evidence type="ECO:0000256" key="2">
    <source>
        <dbReference type="ARBA" id="ARBA00023157"/>
    </source>
</evidence>
<name>A0ABY7EGB8_MYAAR</name>
<evidence type="ECO:0000313" key="4">
    <source>
        <dbReference type="EMBL" id="WAR08189.1"/>
    </source>
</evidence>
<dbReference type="InterPro" id="IPR036383">
    <property type="entry name" value="TSP1_rpt_sf"/>
</dbReference>
<keyword evidence="2" id="KW-1015">Disulfide bond</keyword>
<evidence type="ECO:0000313" key="5">
    <source>
        <dbReference type="Proteomes" id="UP001164746"/>
    </source>
</evidence>
<dbReference type="Gene3D" id="2.20.100.10">
    <property type="entry name" value="Thrombospondin type-1 (TSP1) repeat"/>
    <property type="match status" value="1"/>
</dbReference>
<keyword evidence="3" id="KW-0732">Signal</keyword>
<dbReference type="Proteomes" id="UP001164746">
    <property type="component" value="Chromosome 6"/>
</dbReference>
<feature type="signal peptide" evidence="3">
    <location>
        <begin position="1"/>
        <end position="16"/>
    </location>
</feature>
<dbReference type="Pfam" id="PF00090">
    <property type="entry name" value="TSP_1"/>
    <property type="match status" value="1"/>
</dbReference>
<dbReference type="EMBL" id="CP111017">
    <property type="protein sequence ID" value="WAR08189.1"/>
    <property type="molecule type" value="Genomic_DNA"/>
</dbReference>
<dbReference type="PRINTS" id="PR01705">
    <property type="entry name" value="TSP1REPEAT"/>
</dbReference>
<evidence type="ECO:0000256" key="3">
    <source>
        <dbReference type="SAM" id="SignalP"/>
    </source>
</evidence>
<organism evidence="4 5">
    <name type="scientific">Mya arenaria</name>
    <name type="common">Soft-shell clam</name>
    <dbReference type="NCBI Taxonomy" id="6604"/>
    <lineage>
        <taxon>Eukaryota</taxon>
        <taxon>Metazoa</taxon>
        <taxon>Spiralia</taxon>
        <taxon>Lophotrochozoa</taxon>
        <taxon>Mollusca</taxon>
        <taxon>Bivalvia</taxon>
        <taxon>Autobranchia</taxon>
        <taxon>Heteroconchia</taxon>
        <taxon>Euheterodonta</taxon>
        <taxon>Imparidentia</taxon>
        <taxon>Neoheterodontei</taxon>
        <taxon>Myida</taxon>
        <taxon>Myoidea</taxon>
        <taxon>Myidae</taxon>
        <taxon>Mya</taxon>
    </lineage>
</organism>
<sequence>MTVICVHSTAPLLVTAAMSPVAVWNNGVGWTSWSDWSSCSVTCGIGQRQKSRSCQNPSASIINNKCPGNVEEIQI</sequence>
<keyword evidence="5" id="KW-1185">Reference proteome</keyword>
<dbReference type="SUPFAM" id="SSF82895">
    <property type="entry name" value="TSP-1 type 1 repeat"/>
    <property type="match status" value="1"/>
</dbReference>
<dbReference type="PANTHER" id="PTHR22906:SF21">
    <property type="entry name" value="SEMA DOMAIN-CONTAINING PROTEIN"/>
    <property type="match status" value="1"/>
</dbReference>
<dbReference type="InterPro" id="IPR052065">
    <property type="entry name" value="Compl_asym_regulator"/>
</dbReference>
<keyword evidence="1" id="KW-0677">Repeat</keyword>